<dbReference type="CDD" id="cd18809">
    <property type="entry name" value="SF1_C_RecD"/>
    <property type="match status" value="1"/>
</dbReference>
<dbReference type="EMBL" id="OANU01000123">
    <property type="protein sequence ID" value="SNX50465.1"/>
    <property type="molecule type" value="Genomic_DNA"/>
</dbReference>
<dbReference type="Proteomes" id="UP000219336">
    <property type="component" value="Unassembled WGS sequence"/>
</dbReference>
<dbReference type="GO" id="GO:0017116">
    <property type="term" value="F:single-stranded DNA helicase activity"/>
    <property type="evidence" value="ECO:0007669"/>
    <property type="project" value="TreeGrafter"/>
</dbReference>
<dbReference type="InterPro" id="IPR027417">
    <property type="entry name" value="P-loop_NTPase"/>
</dbReference>
<evidence type="ECO:0000256" key="4">
    <source>
        <dbReference type="ARBA" id="ARBA00022801"/>
    </source>
</evidence>
<dbReference type="AlphaFoldDB" id="A0A240EQZ6"/>
<evidence type="ECO:0000256" key="3">
    <source>
        <dbReference type="ARBA" id="ARBA00022763"/>
    </source>
</evidence>
<dbReference type="EC" id="5.6.2.3" evidence="11"/>
<organism evidence="14 15">
    <name type="scientific">Vibrio thalassae</name>
    <dbReference type="NCBI Taxonomy" id="1243014"/>
    <lineage>
        <taxon>Bacteria</taxon>
        <taxon>Pseudomonadati</taxon>
        <taxon>Pseudomonadota</taxon>
        <taxon>Gammaproteobacteria</taxon>
        <taxon>Vibrionales</taxon>
        <taxon>Vibrionaceae</taxon>
        <taxon>Vibrio</taxon>
    </lineage>
</organism>
<evidence type="ECO:0000256" key="1">
    <source>
        <dbReference type="ARBA" id="ARBA00022722"/>
    </source>
</evidence>
<keyword evidence="2 11" id="KW-0547">Nucleotide-binding</keyword>
<dbReference type="GO" id="GO:0043139">
    <property type="term" value="F:5'-3' DNA helicase activity"/>
    <property type="evidence" value="ECO:0007669"/>
    <property type="project" value="UniProtKB-UniRule"/>
</dbReference>
<dbReference type="SUPFAM" id="SSF52540">
    <property type="entry name" value="P-loop containing nucleoside triphosphate hydrolases"/>
    <property type="match status" value="2"/>
</dbReference>
<dbReference type="GO" id="GO:0009338">
    <property type="term" value="C:exodeoxyribonuclease V complex"/>
    <property type="evidence" value="ECO:0007669"/>
    <property type="project" value="InterPro"/>
</dbReference>
<dbReference type="HAMAP" id="MF_01487">
    <property type="entry name" value="RecD"/>
    <property type="match status" value="1"/>
</dbReference>
<comment type="catalytic activity">
    <reaction evidence="11">
        <text>ATP + H2O = ADP + phosphate + H(+)</text>
        <dbReference type="Rhea" id="RHEA:13065"/>
        <dbReference type="ChEBI" id="CHEBI:15377"/>
        <dbReference type="ChEBI" id="CHEBI:15378"/>
        <dbReference type="ChEBI" id="CHEBI:30616"/>
        <dbReference type="ChEBI" id="CHEBI:43474"/>
        <dbReference type="ChEBI" id="CHEBI:456216"/>
        <dbReference type="EC" id="5.6.2.3"/>
    </reaction>
</comment>
<dbReference type="FunFam" id="3.40.50.300:FF:000965">
    <property type="entry name" value="RecBCD enzyme subunit RecD"/>
    <property type="match status" value="1"/>
</dbReference>
<dbReference type="GO" id="GO:0000724">
    <property type="term" value="P:double-strand break repair via homologous recombination"/>
    <property type="evidence" value="ECO:0007669"/>
    <property type="project" value="UniProtKB-UniRule"/>
</dbReference>
<dbReference type="InterPro" id="IPR049550">
    <property type="entry name" value="RecD_N"/>
</dbReference>
<dbReference type="PANTHER" id="PTHR43788:SF6">
    <property type="entry name" value="DNA HELICASE B"/>
    <property type="match status" value="1"/>
</dbReference>
<accession>A0A240EQZ6</accession>
<dbReference type="InterPro" id="IPR041851">
    <property type="entry name" value="RecD_N_sf"/>
</dbReference>
<dbReference type="NCBIfam" id="TIGR01447">
    <property type="entry name" value="recD"/>
    <property type="match status" value="1"/>
</dbReference>
<dbReference type="OrthoDB" id="9803432at2"/>
<comment type="similarity">
    <text evidence="11">Belongs to the RecD family.</text>
</comment>
<dbReference type="Pfam" id="PF21185">
    <property type="entry name" value="RecD_N"/>
    <property type="match status" value="1"/>
</dbReference>
<name>A0A240EQZ6_9VIBR</name>
<protein>
    <recommendedName>
        <fullName evidence="11">RecBCD enzyme subunit RecD</fullName>
        <ecNumber evidence="11">5.6.2.3</ecNumber>
    </recommendedName>
    <alternativeName>
        <fullName evidence="11">DNA 5'-3' helicase subunit RecD</fullName>
    </alternativeName>
    <alternativeName>
        <fullName evidence="11">Exonuclease V subunit RecD</fullName>
        <shortName evidence="11">ExoV subunit RecD</shortName>
    </alternativeName>
    <alternativeName>
        <fullName evidence="11">Helicase/nuclease RecBCD subunit RecD</fullName>
    </alternativeName>
</protein>
<dbReference type="GO" id="GO:0016887">
    <property type="term" value="F:ATP hydrolysis activity"/>
    <property type="evidence" value="ECO:0007669"/>
    <property type="project" value="RHEA"/>
</dbReference>
<keyword evidence="4 11" id="KW-0378">Hydrolase</keyword>
<evidence type="ECO:0000256" key="11">
    <source>
        <dbReference type="HAMAP-Rule" id="MF_01487"/>
    </source>
</evidence>
<keyword evidence="10 11" id="KW-0413">Isomerase</keyword>
<dbReference type="RefSeq" id="WP_096995396.1">
    <property type="nucleotide sequence ID" value="NZ_JBHSII010000001.1"/>
</dbReference>
<dbReference type="InterPro" id="IPR050534">
    <property type="entry name" value="Coronavir_polyprotein_1ab"/>
</dbReference>
<evidence type="ECO:0000259" key="12">
    <source>
        <dbReference type="Pfam" id="PF13538"/>
    </source>
</evidence>
<dbReference type="FunFam" id="3.40.50.300:FF:000912">
    <property type="entry name" value="RecBCD enzyme subunit RecD"/>
    <property type="match status" value="1"/>
</dbReference>
<sequence>MGIVLENFSEWVTYLAEKSILRPLDFQFAKFIASIESQHQDELMWLASVTSYQLGQGHICVNLDADEQVSPPMPSLIGLYGEAAESLEYLVNQVDWQQVMMEASTVTCLSPNEVMTAAVTPLVWQQNRLYLQRYYYFEQTIATRLNAMAEPISIERGAQQSVATMLDRLFMREYHYLYTALSALPTEQNNQVMRQQVICDFLDVVDAEPIDWFYVDDIVTQATNVTALQALDDAIPLSLCLNWQKVAAAVALTRRFAVISGGPGTGKTTTVTKLLAAMVHQANQSGESPSIKLVAPTGKAAARLTESIGKAVDSLTVEPEIKQQIPTESSTLHRLLGAIPGRVEFRHNKANPLHLDVLVLDEASMVDLPMMHRLLDALPAHARLILLGDKDQLASVEAGAVLSDICDFSQFGYSSQQNDLIQALTQFDCRLAGKVGASKSASALVDSLCVLQKSYRFDARSGIGQLAKQVNLANSYGFDQVWNKAFDDIEWLALSADSYQQLVDKLVRAYKPYLSQLGRANPQVEEQQSPEALSQWQQRLAREVLSSFAQSRLLCAVREGDFGVSGLNQRIEKRLKQRGFISRGDEAWYIGRPVMVTRNDHGLGLFNGDIGICMWDHCAETPRLKVFFELPDGSIKSVLPSRMPEHETAYAMTIHKSQGSEFSHTLMILPPDFSPLLTKELIYTGITRAKKQFTLVADQRVVNRGIRHKTLRHSGLAKRLAN</sequence>
<evidence type="ECO:0000256" key="10">
    <source>
        <dbReference type="ARBA" id="ARBA00023235"/>
    </source>
</evidence>
<dbReference type="PANTHER" id="PTHR43788">
    <property type="entry name" value="DNA2/NAM7 HELICASE FAMILY MEMBER"/>
    <property type="match status" value="1"/>
</dbReference>
<dbReference type="GO" id="GO:0005524">
    <property type="term" value="F:ATP binding"/>
    <property type="evidence" value="ECO:0007669"/>
    <property type="project" value="UniProtKB-UniRule"/>
</dbReference>
<keyword evidence="15" id="KW-1185">Reference proteome</keyword>
<dbReference type="Pfam" id="PF13245">
    <property type="entry name" value="AAA_19"/>
    <property type="match status" value="1"/>
</dbReference>
<comment type="miscellaneous">
    <text evidence="11">In the RecBCD complex, RecB has a slow 3'-5' helicase, an exonuclease activity and loads RecA onto ssDNA, RecD has a fast 5'-3' helicase activity, while RecC stimulates the ATPase and processivity of the RecB helicase and contributes to recognition of the Chi site.</text>
</comment>
<dbReference type="Gene3D" id="3.40.50.300">
    <property type="entry name" value="P-loop containing nucleotide triphosphate hydrolases"/>
    <property type="match status" value="3"/>
</dbReference>
<keyword evidence="8 11" id="KW-0238">DNA-binding</keyword>
<feature type="domain" description="UvrD-like helicase C-terminal" evidence="12">
    <location>
        <begin position="649"/>
        <end position="696"/>
    </location>
</feature>
<keyword evidence="6 11" id="KW-0269">Exonuclease</keyword>
<gene>
    <name evidence="11 14" type="primary">recD</name>
    <name evidence="14" type="ORF">VTH8203_04125</name>
</gene>
<keyword evidence="5 11" id="KW-0347">Helicase</keyword>
<evidence type="ECO:0000259" key="13">
    <source>
        <dbReference type="Pfam" id="PF21185"/>
    </source>
</evidence>
<evidence type="ECO:0000256" key="9">
    <source>
        <dbReference type="ARBA" id="ARBA00023204"/>
    </source>
</evidence>
<keyword evidence="7 11" id="KW-0067">ATP-binding</keyword>
<dbReference type="GO" id="GO:0003677">
    <property type="term" value="F:DNA binding"/>
    <property type="evidence" value="ECO:0007669"/>
    <property type="project" value="UniProtKB-UniRule"/>
</dbReference>
<dbReference type="InterPro" id="IPR006344">
    <property type="entry name" value="RecD"/>
</dbReference>
<proteinExistence type="inferred from homology"/>
<feature type="binding site" evidence="11">
    <location>
        <begin position="261"/>
        <end position="268"/>
    </location>
    <ligand>
        <name>ATP</name>
        <dbReference type="ChEBI" id="CHEBI:30616"/>
    </ligand>
</feature>
<feature type="domain" description="RecBCD enzyme subunit RecD N-terminal" evidence="13">
    <location>
        <begin position="17"/>
        <end position="130"/>
    </location>
</feature>
<dbReference type="InterPro" id="IPR027785">
    <property type="entry name" value="UvrD-like_helicase_C"/>
</dbReference>
<comment type="function">
    <text evidence="11">A helicase/nuclease that prepares dsDNA breaks (DSB) for recombinational DNA repair. Binds to DSBs and unwinds DNA via a highly rapid and processive ATP-dependent bidirectional helicase activity. Unwinds dsDNA until it encounters a Chi (crossover hotspot instigator) sequence from the 3' direction. Cuts ssDNA a few nucleotides 3' to the Chi site. The properties and activities of the enzyme are changed at Chi. The Chi-altered holoenzyme produces a long 3'-ssDNA overhang and facilitates RecA-binding to the ssDNA for homologous DNA recombination and repair. Holoenzyme degrades any linearized DNA that is unable to undergo homologous recombination. In the holoenzyme this subunit has ssDNA-dependent ATPase and 5'-3' helicase activity. When added to pre-assembled RecBC greatly stimulates nuclease activity and augments holoenzyme processivity. Negatively regulates the RecA-loading ability of RecBCD.</text>
</comment>
<keyword evidence="9 11" id="KW-0234">DNA repair</keyword>
<comment type="subunit">
    <text evidence="11">Heterotrimer of RecB, RecC and RecD. All subunits contribute to DNA-binding.</text>
</comment>
<keyword evidence="1 11" id="KW-0540">Nuclease</keyword>
<evidence type="ECO:0000313" key="15">
    <source>
        <dbReference type="Proteomes" id="UP000219336"/>
    </source>
</evidence>
<evidence type="ECO:0000256" key="6">
    <source>
        <dbReference type="ARBA" id="ARBA00022839"/>
    </source>
</evidence>
<evidence type="ECO:0000256" key="5">
    <source>
        <dbReference type="ARBA" id="ARBA00022806"/>
    </source>
</evidence>
<evidence type="ECO:0000256" key="7">
    <source>
        <dbReference type="ARBA" id="ARBA00022840"/>
    </source>
</evidence>
<reference evidence="15" key="1">
    <citation type="submission" date="2016-06" db="EMBL/GenBank/DDBJ databases">
        <authorList>
            <person name="Rodrigo-Torres L."/>
            <person name="Arahal R.D."/>
            <person name="Lucena T."/>
        </authorList>
    </citation>
    <scope>NUCLEOTIDE SEQUENCE [LARGE SCALE GENOMIC DNA]</scope>
    <source>
        <strain evidence="15">CECT8203</strain>
    </source>
</reference>
<dbReference type="Gene3D" id="1.10.10.1020">
    <property type="entry name" value="RecBCD complex, subunit RecD, N-terminal domain"/>
    <property type="match status" value="1"/>
</dbReference>
<keyword evidence="3 11" id="KW-0227">DNA damage</keyword>
<evidence type="ECO:0000313" key="14">
    <source>
        <dbReference type="EMBL" id="SNX50465.1"/>
    </source>
</evidence>
<dbReference type="Pfam" id="PF13538">
    <property type="entry name" value="UvrD_C_2"/>
    <property type="match status" value="1"/>
</dbReference>
<dbReference type="GO" id="GO:0008854">
    <property type="term" value="F:exodeoxyribonuclease V activity"/>
    <property type="evidence" value="ECO:0007669"/>
    <property type="project" value="InterPro"/>
</dbReference>
<dbReference type="CDD" id="cd17933">
    <property type="entry name" value="DEXSc_RecD-like"/>
    <property type="match status" value="1"/>
</dbReference>
<evidence type="ECO:0000256" key="8">
    <source>
        <dbReference type="ARBA" id="ARBA00023125"/>
    </source>
</evidence>
<evidence type="ECO:0000256" key="2">
    <source>
        <dbReference type="ARBA" id="ARBA00022741"/>
    </source>
</evidence>